<dbReference type="InterPro" id="IPR051468">
    <property type="entry name" value="Fungal_SecMetab_SDRs"/>
</dbReference>
<dbReference type="GO" id="GO:0016491">
    <property type="term" value="F:oxidoreductase activity"/>
    <property type="evidence" value="ECO:0007669"/>
    <property type="project" value="TreeGrafter"/>
</dbReference>
<reference evidence="2" key="1">
    <citation type="journal article" date="2020" name="Stud. Mycol.">
        <title>101 Dothideomycetes genomes: a test case for predicting lifestyles and emergence of pathogens.</title>
        <authorList>
            <person name="Haridas S."/>
            <person name="Albert R."/>
            <person name="Binder M."/>
            <person name="Bloem J."/>
            <person name="Labutti K."/>
            <person name="Salamov A."/>
            <person name="Andreopoulos B."/>
            <person name="Baker S."/>
            <person name="Barry K."/>
            <person name="Bills G."/>
            <person name="Bluhm B."/>
            <person name="Cannon C."/>
            <person name="Castanera R."/>
            <person name="Culley D."/>
            <person name="Daum C."/>
            <person name="Ezra D."/>
            <person name="Gonzalez J."/>
            <person name="Henrissat B."/>
            <person name="Kuo A."/>
            <person name="Liang C."/>
            <person name="Lipzen A."/>
            <person name="Lutzoni F."/>
            <person name="Magnuson J."/>
            <person name="Mondo S."/>
            <person name="Nolan M."/>
            <person name="Ohm R."/>
            <person name="Pangilinan J."/>
            <person name="Park H.-J."/>
            <person name="Ramirez L."/>
            <person name="Alfaro M."/>
            <person name="Sun H."/>
            <person name="Tritt A."/>
            <person name="Yoshinaga Y."/>
            <person name="Zwiers L.-H."/>
            <person name="Turgeon B."/>
            <person name="Goodwin S."/>
            <person name="Spatafora J."/>
            <person name="Crous P."/>
            <person name="Grigoriev I."/>
        </authorList>
    </citation>
    <scope>NUCLEOTIDE SEQUENCE</scope>
    <source>
        <strain evidence="2">CBS 279.74</strain>
    </source>
</reference>
<dbReference type="OrthoDB" id="191139at2759"/>
<dbReference type="GO" id="GO:0005737">
    <property type="term" value="C:cytoplasm"/>
    <property type="evidence" value="ECO:0007669"/>
    <property type="project" value="TreeGrafter"/>
</dbReference>
<dbReference type="PANTHER" id="PTHR43544:SF32">
    <property type="entry name" value="CHAIN DEHYDROGENASE, PUTATIVE (AFU_ORTHOLOGUE AFUA_5G01530)-RELATED"/>
    <property type="match status" value="1"/>
</dbReference>
<evidence type="ECO:0000313" key="2">
    <source>
        <dbReference type="EMBL" id="KAF2711877.1"/>
    </source>
</evidence>
<dbReference type="Gene3D" id="3.40.50.720">
    <property type="entry name" value="NAD(P)-binding Rossmann-like Domain"/>
    <property type="match status" value="1"/>
</dbReference>
<gene>
    <name evidence="2" type="ORF">K504DRAFT_480771</name>
</gene>
<dbReference type="InterPro" id="IPR002347">
    <property type="entry name" value="SDR_fam"/>
</dbReference>
<dbReference type="PANTHER" id="PTHR43544">
    <property type="entry name" value="SHORT-CHAIN DEHYDROGENASE/REDUCTASE"/>
    <property type="match status" value="1"/>
</dbReference>
<dbReference type="EMBL" id="MU005767">
    <property type="protein sequence ID" value="KAF2711877.1"/>
    <property type="molecule type" value="Genomic_DNA"/>
</dbReference>
<keyword evidence="3" id="KW-1185">Reference proteome</keyword>
<name>A0A6G1KHP3_9PLEO</name>
<dbReference type="PRINTS" id="PR00081">
    <property type="entry name" value="GDHRDH"/>
</dbReference>
<comment type="similarity">
    <text evidence="1">Belongs to the short-chain dehydrogenases/reductases (SDR) family.</text>
</comment>
<dbReference type="SUPFAM" id="SSF51735">
    <property type="entry name" value="NAD(P)-binding Rossmann-fold domains"/>
    <property type="match status" value="1"/>
</dbReference>
<dbReference type="InterPro" id="IPR036291">
    <property type="entry name" value="NAD(P)-bd_dom_sf"/>
</dbReference>
<dbReference type="GO" id="GO:0019748">
    <property type="term" value="P:secondary metabolic process"/>
    <property type="evidence" value="ECO:0007669"/>
    <property type="project" value="TreeGrafter"/>
</dbReference>
<dbReference type="Pfam" id="PF00106">
    <property type="entry name" value="adh_short"/>
    <property type="match status" value="1"/>
</dbReference>
<evidence type="ECO:0000313" key="3">
    <source>
        <dbReference type="Proteomes" id="UP000799428"/>
    </source>
</evidence>
<accession>A0A6G1KHP3</accession>
<evidence type="ECO:0000256" key="1">
    <source>
        <dbReference type="ARBA" id="ARBA00006484"/>
    </source>
</evidence>
<sequence length="239" mass="25298">MAPLVLITGGNAGIGLATAKILAKEHSHQVIIGSRNKEAGEKAAAEVGHGAISVQLDLDSPSSIDAAIATIEKNFGYLDILINNAGAFYDNIPDVPRYELYLKAFKSNVIGPATLTDGLIPLLRKAKSGPPKVIFVSSIMGSIEKSRNPEVPWYNIEARGYKSSKAAVNMLMTDYDRILRDTGAKVNALCPGYVATKINDHNAAGVSAEVGAKRTVELAIDGKDGVTGTYTNIEGTIPF</sequence>
<proteinExistence type="inferred from homology"/>
<protein>
    <submittedName>
        <fullName evidence="2">Carbonyl reductase</fullName>
    </submittedName>
</protein>
<dbReference type="Proteomes" id="UP000799428">
    <property type="component" value="Unassembled WGS sequence"/>
</dbReference>
<dbReference type="AlphaFoldDB" id="A0A6G1KHP3"/>
<organism evidence="2 3">
    <name type="scientific">Pleomassaria siparia CBS 279.74</name>
    <dbReference type="NCBI Taxonomy" id="1314801"/>
    <lineage>
        <taxon>Eukaryota</taxon>
        <taxon>Fungi</taxon>
        <taxon>Dikarya</taxon>
        <taxon>Ascomycota</taxon>
        <taxon>Pezizomycotina</taxon>
        <taxon>Dothideomycetes</taxon>
        <taxon>Pleosporomycetidae</taxon>
        <taxon>Pleosporales</taxon>
        <taxon>Pleomassariaceae</taxon>
        <taxon>Pleomassaria</taxon>
    </lineage>
</organism>